<accession>A0A2R4XQ07</accession>
<feature type="transmembrane region" description="Helical" evidence="7">
    <location>
        <begin position="302"/>
        <end position="319"/>
    </location>
</feature>
<dbReference type="GO" id="GO:0004673">
    <property type="term" value="F:protein histidine kinase activity"/>
    <property type="evidence" value="ECO:0007669"/>
    <property type="project" value="UniProtKB-EC"/>
</dbReference>
<name>A0A2R4XQ07_9BURK</name>
<feature type="signal peptide" evidence="8">
    <location>
        <begin position="1"/>
        <end position="24"/>
    </location>
</feature>
<gene>
    <name evidence="10" type="ORF">DBV39_13650</name>
</gene>
<keyword evidence="5" id="KW-0902">Two-component regulatory system</keyword>
<dbReference type="SUPFAM" id="SSF55874">
    <property type="entry name" value="ATPase domain of HSP90 chaperone/DNA topoisomerase II/histidine kinase"/>
    <property type="match status" value="1"/>
</dbReference>
<evidence type="ECO:0000256" key="8">
    <source>
        <dbReference type="SAM" id="SignalP"/>
    </source>
</evidence>
<evidence type="ECO:0000256" key="1">
    <source>
        <dbReference type="ARBA" id="ARBA00000085"/>
    </source>
</evidence>
<keyword evidence="6" id="KW-0175">Coiled coil</keyword>
<feature type="domain" description="Histidine kinase" evidence="9">
    <location>
        <begin position="530"/>
        <end position="619"/>
    </location>
</feature>
<dbReference type="OrthoDB" id="8697484at2"/>
<dbReference type="Pfam" id="PF07695">
    <property type="entry name" value="7TMR-DISM_7TM"/>
    <property type="match status" value="1"/>
</dbReference>
<evidence type="ECO:0000256" key="2">
    <source>
        <dbReference type="ARBA" id="ARBA00012438"/>
    </source>
</evidence>
<evidence type="ECO:0000259" key="9">
    <source>
        <dbReference type="PROSITE" id="PS50109"/>
    </source>
</evidence>
<feature type="transmembrane region" description="Helical" evidence="7">
    <location>
        <begin position="215"/>
        <end position="235"/>
    </location>
</feature>
<evidence type="ECO:0000313" key="10">
    <source>
        <dbReference type="EMBL" id="AWB35828.1"/>
    </source>
</evidence>
<dbReference type="PANTHER" id="PTHR24421">
    <property type="entry name" value="NITRATE/NITRITE SENSOR PROTEIN NARX-RELATED"/>
    <property type="match status" value="1"/>
</dbReference>
<dbReference type="InterPro" id="IPR050482">
    <property type="entry name" value="Sensor_HK_TwoCompSys"/>
</dbReference>
<feature type="transmembrane region" description="Helical" evidence="7">
    <location>
        <begin position="188"/>
        <end position="208"/>
    </location>
</feature>
<feature type="transmembrane region" description="Helical" evidence="7">
    <location>
        <begin position="331"/>
        <end position="354"/>
    </location>
</feature>
<evidence type="ECO:0000256" key="7">
    <source>
        <dbReference type="SAM" id="Phobius"/>
    </source>
</evidence>
<dbReference type="InterPro" id="IPR011623">
    <property type="entry name" value="7TMR_DISM_rcpt_extracell_dom1"/>
</dbReference>
<protein>
    <recommendedName>
        <fullName evidence="2">histidine kinase</fullName>
        <ecNumber evidence="2">2.7.13.3</ecNumber>
    </recommendedName>
</protein>
<keyword evidence="7" id="KW-0472">Membrane</keyword>
<dbReference type="PANTHER" id="PTHR24421:SF10">
    <property type="entry name" value="NITRATE_NITRITE SENSOR PROTEIN NARQ"/>
    <property type="match status" value="1"/>
</dbReference>
<sequence>MQYLILATLALITIVLSSAVPAQASEMTCNVNISDIRAARATAHDSQPPTQGWEAVSVPDLWKTRWLDHEGPVWYQVNWNRDCEAGQDANNSPVALGIDGIGMAGEVYLNHDLIWRDNSLEEPMSMSWNTPRWWLLPESAMQDGVNSIWIRTVGASELALGIGRVRLGSPEQVYAAHTASEWRQRTVYYMNLGMSGALGGIFLVVWCLRRSEQAFGWYAAMSFCWVVYLSTILASSPWPFPDVISHSRLNIIAFLLYVTSFCMFTWRFGGQKLPRIQRALGIFTGLGIIVACFAPRNLVEMIWMTFVLIFLVNCIQFQLHAWRTREPQHILLAMCWLIFLAVGIHDFMVLIDGWRAHEMWGAVTSLIAAMFMALLLGGRLVSGMKQIESFNEALEARVTHARDELSHVLKREHQQAINHAKLQERMQIVHDLHDGLGSSLVRNMALVEQSPHLLSNERMLSLLKVLRDDLRQVIDHGSSAGANIPATPTQWMAPLRHRFTRIFDECGIDSKWIVDKAWQSHPDALLCLALTRVVEEALSNVIKHSRAHNVSVLCTQSKAGPLVLEIRDDGVGFDPDAVRDAGLSVGMRSMNARMQRLGGKFSVESDPNGTTVRVSVQNP</sequence>
<dbReference type="AlphaFoldDB" id="A0A2R4XQ07"/>
<dbReference type="SUPFAM" id="SSF49785">
    <property type="entry name" value="Galactose-binding domain-like"/>
    <property type="match status" value="1"/>
</dbReference>
<dbReference type="EMBL" id="CP028901">
    <property type="protein sequence ID" value="AWB35828.1"/>
    <property type="molecule type" value="Genomic_DNA"/>
</dbReference>
<keyword evidence="8" id="KW-0732">Signal</keyword>
<dbReference type="SMART" id="SM00387">
    <property type="entry name" value="HATPase_c"/>
    <property type="match status" value="1"/>
</dbReference>
<keyword evidence="11" id="KW-1185">Reference proteome</keyword>
<dbReference type="Proteomes" id="UP000244571">
    <property type="component" value="Chromosome"/>
</dbReference>
<evidence type="ECO:0000256" key="6">
    <source>
        <dbReference type="SAM" id="Coils"/>
    </source>
</evidence>
<feature type="chain" id="PRO_5015313752" description="histidine kinase" evidence="8">
    <location>
        <begin position="25"/>
        <end position="619"/>
    </location>
</feature>
<feature type="transmembrane region" description="Helical" evidence="7">
    <location>
        <begin position="278"/>
        <end position="296"/>
    </location>
</feature>
<dbReference type="EC" id="2.7.13.3" evidence="2"/>
<organism evidence="10 11">
    <name type="scientific">Orrella marina</name>
    <dbReference type="NCBI Taxonomy" id="2163011"/>
    <lineage>
        <taxon>Bacteria</taxon>
        <taxon>Pseudomonadati</taxon>
        <taxon>Pseudomonadota</taxon>
        <taxon>Betaproteobacteria</taxon>
        <taxon>Burkholderiales</taxon>
        <taxon>Alcaligenaceae</taxon>
        <taxon>Orrella</taxon>
    </lineage>
</organism>
<proteinExistence type="predicted"/>
<feature type="transmembrane region" description="Helical" evidence="7">
    <location>
        <begin position="360"/>
        <end position="381"/>
    </location>
</feature>
<dbReference type="Pfam" id="PF02518">
    <property type="entry name" value="HATPase_c"/>
    <property type="match status" value="1"/>
</dbReference>
<evidence type="ECO:0000256" key="4">
    <source>
        <dbReference type="ARBA" id="ARBA00022777"/>
    </source>
</evidence>
<dbReference type="InterPro" id="IPR003594">
    <property type="entry name" value="HATPase_dom"/>
</dbReference>
<evidence type="ECO:0000256" key="5">
    <source>
        <dbReference type="ARBA" id="ARBA00023012"/>
    </source>
</evidence>
<dbReference type="InterPro" id="IPR008979">
    <property type="entry name" value="Galactose-bd-like_sf"/>
</dbReference>
<keyword evidence="7" id="KW-1133">Transmembrane helix</keyword>
<dbReference type="PROSITE" id="PS50109">
    <property type="entry name" value="HIS_KIN"/>
    <property type="match status" value="1"/>
</dbReference>
<reference evidence="10 11" key="1">
    <citation type="submission" date="2018-04" db="EMBL/GenBank/DDBJ databases">
        <title>Bordetella sp. HZ20 isolated from seawater.</title>
        <authorList>
            <person name="Sun C."/>
        </authorList>
    </citation>
    <scope>NUCLEOTIDE SEQUENCE [LARGE SCALE GENOMIC DNA]</scope>
    <source>
        <strain evidence="10 11">HZ20</strain>
    </source>
</reference>
<dbReference type="Gene3D" id="3.30.565.10">
    <property type="entry name" value="Histidine kinase-like ATPase, C-terminal domain"/>
    <property type="match status" value="1"/>
</dbReference>
<dbReference type="KEGG" id="boz:DBV39_13650"/>
<comment type="catalytic activity">
    <reaction evidence="1">
        <text>ATP + protein L-histidine = ADP + protein N-phospho-L-histidine.</text>
        <dbReference type="EC" id="2.7.13.3"/>
    </reaction>
</comment>
<evidence type="ECO:0000313" key="11">
    <source>
        <dbReference type="Proteomes" id="UP000244571"/>
    </source>
</evidence>
<dbReference type="InterPro" id="IPR036890">
    <property type="entry name" value="HATPase_C_sf"/>
</dbReference>
<feature type="transmembrane region" description="Helical" evidence="7">
    <location>
        <begin position="247"/>
        <end position="266"/>
    </location>
</feature>
<dbReference type="InterPro" id="IPR005467">
    <property type="entry name" value="His_kinase_dom"/>
</dbReference>
<evidence type="ECO:0000256" key="3">
    <source>
        <dbReference type="ARBA" id="ARBA00022679"/>
    </source>
</evidence>
<keyword evidence="3" id="KW-0808">Transferase</keyword>
<dbReference type="GO" id="GO:0000160">
    <property type="term" value="P:phosphorelay signal transduction system"/>
    <property type="evidence" value="ECO:0007669"/>
    <property type="project" value="UniProtKB-KW"/>
</dbReference>
<dbReference type="CDD" id="cd16917">
    <property type="entry name" value="HATPase_UhpB-NarQ-NarX-like"/>
    <property type="match status" value="1"/>
</dbReference>
<feature type="coiled-coil region" evidence="6">
    <location>
        <begin position="384"/>
        <end position="411"/>
    </location>
</feature>
<keyword evidence="7" id="KW-0812">Transmembrane</keyword>
<keyword evidence="4 10" id="KW-0418">Kinase</keyword>